<reference evidence="2 3" key="1">
    <citation type="submission" date="2021-01" db="EMBL/GenBank/DDBJ databases">
        <title>WGS of actinomycetes isolated from Thailand.</title>
        <authorList>
            <person name="Thawai C."/>
        </authorList>
    </citation>
    <scope>NUCLEOTIDE SEQUENCE [LARGE SCALE GENOMIC DNA]</scope>
    <source>
        <strain evidence="2 3">LPG 2</strain>
    </source>
</reference>
<gene>
    <name evidence="2" type="ORF">JK358_35570</name>
</gene>
<dbReference type="EMBL" id="JAERRJ010000019">
    <property type="protein sequence ID" value="MBL1079734.1"/>
    <property type="molecule type" value="Genomic_DNA"/>
</dbReference>
<dbReference type="RefSeq" id="WP_201957224.1">
    <property type="nucleotide sequence ID" value="NZ_JAERRJ010000019.1"/>
</dbReference>
<sequence>MADEPPPHPLSAATDAARAAYWRLEAINEAENVVADAHEADLLARTAAVRAELDAARARLAAAERGTDPAELAAAQYAEDAALTTYLRVLDGAISEHLALFTAHSQRLDELLDADEQATTARRAELDTLTGRDPDDEDHDR</sequence>
<keyword evidence="3" id="KW-1185">Reference proteome</keyword>
<proteinExistence type="predicted"/>
<comment type="caution">
    <text evidence="2">The sequence shown here is derived from an EMBL/GenBank/DDBJ whole genome shotgun (WGS) entry which is preliminary data.</text>
</comment>
<feature type="region of interest" description="Disordered" evidence="1">
    <location>
        <begin position="122"/>
        <end position="141"/>
    </location>
</feature>
<feature type="compositionally biased region" description="Basic and acidic residues" evidence="1">
    <location>
        <begin position="122"/>
        <end position="133"/>
    </location>
</feature>
<organism evidence="2 3">
    <name type="scientific">Nocardia acididurans</name>
    <dbReference type="NCBI Taxonomy" id="2802282"/>
    <lineage>
        <taxon>Bacteria</taxon>
        <taxon>Bacillati</taxon>
        <taxon>Actinomycetota</taxon>
        <taxon>Actinomycetes</taxon>
        <taxon>Mycobacteriales</taxon>
        <taxon>Nocardiaceae</taxon>
        <taxon>Nocardia</taxon>
    </lineage>
</organism>
<evidence type="ECO:0000313" key="2">
    <source>
        <dbReference type="EMBL" id="MBL1079734.1"/>
    </source>
</evidence>
<protein>
    <submittedName>
        <fullName evidence="2">Uncharacterized protein</fullName>
    </submittedName>
</protein>
<name>A0ABS1MJ81_9NOCA</name>
<evidence type="ECO:0000313" key="3">
    <source>
        <dbReference type="Proteomes" id="UP000602198"/>
    </source>
</evidence>
<dbReference type="Proteomes" id="UP000602198">
    <property type="component" value="Unassembled WGS sequence"/>
</dbReference>
<evidence type="ECO:0000256" key="1">
    <source>
        <dbReference type="SAM" id="MobiDB-lite"/>
    </source>
</evidence>
<accession>A0ABS1MJ81</accession>